<keyword evidence="1" id="KW-0378">Hydrolase</keyword>
<dbReference type="InterPro" id="IPR015341">
    <property type="entry name" value="Glyco_hydro_38_cen"/>
</dbReference>
<dbReference type="InterPro" id="IPR028995">
    <property type="entry name" value="Glyco_hydro_57/38_cen_sf"/>
</dbReference>
<feature type="domain" description="Glycoside hydrolase family 38 central" evidence="2">
    <location>
        <begin position="28"/>
        <end position="80"/>
    </location>
</feature>
<dbReference type="Proteomes" id="UP000193380">
    <property type="component" value="Unassembled WGS sequence"/>
</dbReference>
<dbReference type="GO" id="GO:0009313">
    <property type="term" value="P:oligosaccharide catabolic process"/>
    <property type="evidence" value="ECO:0007669"/>
    <property type="project" value="TreeGrafter"/>
</dbReference>
<dbReference type="STRING" id="8022.A0A060Y4C9"/>
<evidence type="ECO:0000313" key="3">
    <source>
        <dbReference type="EMBL" id="CDQ86372.1"/>
    </source>
</evidence>
<dbReference type="GO" id="GO:0006013">
    <property type="term" value="P:mannose metabolic process"/>
    <property type="evidence" value="ECO:0007669"/>
    <property type="project" value="InterPro"/>
</dbReference>
<evidence type="ECO:0000313" key="4">
    <source>
        <dbReference type="Proteomes" id="UP000193380"/>
    </source>
</evidence>
<name>A0A060Y4C9_ONCMY</name>
<dbReference type="Pfam" id="PF09261">
    <property type="entry name" value="Alpha-mann_mid"/>
    <property type="match status" value="1"/>
</dbReference>
<reference evidence="3" key="2">
    <citation type="submission" date="2014-03" db="EMBL/GenBank/DDBJ databases">
        <authorList>
            <person name="Genoscope - CEA"/>
        </authorList>
    </citation>
    <scope>NUCLEOTIDE SEQUENCE</scope>
</reference>
<organism evidence="3 4">
    <name type="scientific">Oncorhynchus mykiss</name>
    <name type="common">Rainbow trout</name>
    <name type="synonym">Salmo gairdneri</name>
    <dbReference type="NCBI Taxonomy" id="8022"/>
    <lineage>
        <taxon>Eukaryota</taxon>
        <taxon>Metazoa</taxon>
        <taxon>Chordata</taxon>
        <taxon>Craniata</taxon>
        <taxon>Vertebrata</taxon>
        <taxon>Euteleostomi</taxon>
        <taxon>Actinopterygii</taxon>
        <taxon>Neopterygii</taxon>
        <taxon>Teleostei</taxon>
        <taxon>Protacanthopterygii</taxon>
        <taxon>Salmoniformes</taxon>
        <taxon>Salmonidae</taxon>
        <taxon>Salmoninae</taxon>
        <taxon>Oncorhynchus</taxon>
    </lineage>
</organism>
<proteinExistence type="predicted"/>
<dbReference type="InterPro" id="IPR037094">
    <property type="entry name" value="Glyco_hydro_38_cen_sf"/>
</dbReference>
<dbReference type="PaxDb" id="8022-A0A060Y4C9"/>
<protein>
    <recommendedName>
        <fullName evidence="2">Glycoside hydrolase family 38 central domain-containing protein</fullName>
    </recommendedName>
</protein>
<accession>A0A060Y4C9</accession>
<dbReference type="SMART" id="SM00872">
    <property type="entry name" value="Alpha-mann_mid"/>
    <property type="match status" value="1"/>
</dbReference>
<evidence type="ECO:0000256" key="1">
    <source>
        <dbReference type="ARBA" id="ARBA00022801"/>
    </source>
</evidence>
<dbReference type="GO" id="GO:0004559">
    <property type="term" value="F:alpha-mannosidase activity"/>
    <property type="evidence" value="ECO:0007669"/>
    <property type="project" value="InterPro"/>
</dbReference>
<dbReference type="PANTHER" id="PTHR46017:SF1">
    <property type="entry name" value="ALPHA-MANNOSIDASE 2C1"/>
    <property type="match status" value="1"/>
</dbReference>
<dbReference type="EMBL" id="FR907261">
    <property type="protein sequence ID" value="CDQ86372.1"/>
    <property type="molecule type" value="Genomic_DNA"/>
</dbReference>
<dbReference type="AlphaFoldDB" id="A0A060Y4C9"/>
<dbReference type="SUPFAM" id="SSF88688">
    <property type="entry name" value="Families 57/38 glycoside transferase middle domain"/>
    <property type="match status" value="1"/>
</dbReference>
<reference evidence="3" key="1">
    <citation type="journal article" date="2014" name="Nat. Commun.">
        <title>The rainbow trout genome provides novel insights into evolution after whole-genome duplication in vertebrates.</title>
        <authorList>
            <person name="Berthelot C."/>
            <person name="Brunet F."/>
            <person name="Chalopin D."/>
            <person name="Juanchich A."/>
            <person name="Bernard M."/>
            <person name="Noel B."/>
            <person name="Bento P."/>
            <person name="Da Silva C."/>
            <person name="Labadie K."/>
            <person name="Alberti A."/>
            <person name="Aury J.M."/>
            <person name="Louis A."/>
            <person name="Dehais P."/>
            <person name="Bardou P."/>
            <person name="Montfort J."/>
            <person name="Klopp C."/>
            <person name="Cabau C."/>
            <person name="Gaspin C."/>
            <person name="Thorgaard G.H."/>
            <person name="Boussaha M."/>
            <person name="Quillet E."/>
            <person name="Guyomard R."/>
            <person name="Galiana D."/>
            <person name="Bobe J."/>
            <person name="Volff J.N."/>
            <person name="Genet C."/>
            <person name="Wincker P."/>
            <person name="Jaillon O."/>
            <person name="Roest Crollius H."/>
            <person name="Guiguen Y."/>
        </authorList>
    </citation>
    <scope>NUCLEOTIDE SEQUENCE [LARGE SCALE GENOMIC DNA]</scope>
</reference>
<evidence type="ECO:0000259" key="2">
    <source>
        <dbReference type="SMART" id="SM00872"/>
    </source>
</evidence>
<dbReference type="PANTHER" id="PTHR46017">
    <property type="entry name" value="ALPHA-MANNOSIDASE 2C1"/>
    <property type="match status" value="1"/>
</dbReference>
<gene>
    <name evidence="3" type="ORF">GSONMT00059202001</name>
</gene>
<sequence length="80" mass="9104">MSSPDRLFSELEADSSLLCTWTGELFLELHNGTYTTQAQIKLGNRQCETLLHDVEVASSLALCLDKTFQYPSEPLQILWR</sequence>
<dbReference type="Gene3D" id="1.20.1270.50">
    <property type="entry name" value="Glycoside hydrolase family 38, central domain"/>
    <property type="match status" value="1"/>
</dbReference>